<keyword evidence="1 4" id="KW-0808">Transferase</keyword>
<dbReference type="SUPFAM" id="SSF55729">
    <property type="entry name" value="Acyl-CoA N-acyltransferases (Nat)"/>
    <property type="match status" value="1"/>
</dbReference>
<evidence type="ECO:0000256" key="1">
    <source>
        <dbReference type="ARBA" id="ARBA00022679"/>
    </source>
</evidence>
<keyword evidence="2" id="KW-0012">Acyltransferase</keyword>
<dbReference type="CDD" id="cd04301">
    <property type="entry name" value="NAT_SF"/>
    <property type="match status" value="1"/>
</dbReference>
<evidence type="ECO:0000313" key="5">
    <source>
        <dbReference type="Proteomes" id="UP000526003"/>
    </source>
</evidence>
<dbReference type="Pfam" id="PF00583">
    <property type="entry name" value="Acetyltransf_1"/>
    <property type="match status" value="1"/>
</dbReference>
<dbReference type="GO" id="GO:0016747">
    <property type="term" value="F:acyltransferase activity, transferring groups other than amino-acyl groups"/>
    <property type="evidence" value="ECO:0007669"/>
    <property type="project" value="InterPro"/>
</dbReference>
<dbReference type="PANTHER" id="PTHR43800:SF1">
    <property type="entry name" value="PEPTIDYL-LYSINE N-ACETYLTRANSFERASE YJAB"/>
    <property type="match status" value="1"/>
</dbReference>
<proteinExistence type="predicted"/>
<dbReference type="InterPro" id="IPR000182">
    <property type="entry name" value="GNAT_dom"/>
</dbReference>
<dbReference type="AlphaFoldDB" id="A0A7X1GA69"/>
<protein>
    <submittedName>
        <fullName evidence="4">GNAT family N-acetyltransferase</fullName>
    </submittedName>
</protein>
<feature type="domain" description="N-acetyltransferase" evidence="3">
    <location>
        <begin position="3"/>
        <end position="172"/>
    </location>
</feature>
<sequence>MTYSLRRAHVDDADALPDIERSAARLFAQDPELAWLVDAAVISGPEHRQHIATSPVWVVEAADGGIVGFLSAAVEGRQLHVQELSVGRSAQGQGLGRRLLQAAIEHARDQGLLAVTLTTFRELPWNEPFYRRCGFATLAAQQIDPHLQQRLDAEAAHGLPRHRRCAMRLDLRL</sequence>
<comment type="caution">
    <text evidence="4">The sequence shown here is derived from an EMBL/GenBank/DDBJ whole genome shotgun (WGS) entry which is preliminary data.</text>
</comment>
<dbReference type="PROSITE" id="PS51186">
    <property type="entry name" value="GNAT"/>
    <property type="match status" value="1"/>
</dbReference>
<dbReference type="Gene3D" id="3.40.630.30">
    <property type="match status" value="1"/>
</dbReference>
<reference evidence="4 5" key="1">
    <citation type="submission" date="2020-08" db="EMBL/GenBank/DDBJ databases">
        <title>Pseudomonas sp. nov.</title>
        <authorList>
            <person name="Gieschler S."/>
            <person name="Fiedler G."/>
            <person name="Brinks E."/>
            <person name="Boehnlein C."/>
            <person name="Franz C.M.A.P."/>
            <person name="Kabisch J."/>
        </authorList>
    </citation>
    <scope>NUCLEOTIDE SEQUENCE [LARGE SCALE GENOMIC DNA]</scope>
    <source>
        <strain evidence="4 5">MBT-1</strain>
    </source>
</reference>
<dbReference type="RefSeq" id="WP_166589556.1">
    <property type="nucleotide sequence ID" value="NZ_CP130043.1"/>
</dbReference>
<gene>
    <name evidence="4" type="ORF">H7995_02730</name>
</gene>
<keyword evidence="5" id="KW-1185">Reference proteome</keyword>
<dbReference type="EMBL" id="JACMYG010000002">
    <property type="protein sequence ID" value="MBC2688711.1"/>
    <property type="molecule type" value="Genomic_DNA"/>
</dbReference>
<dbReference type="Proteomes" id="UP000526003">
    <property type="component" value="Unassembled WGS sequence"/>
</dbReference>
<evidence type="ECO:0000259" key="3">
    <source>
        <dbReference type="PROSITE" id="PS51186"/>
    </source>
</evidence>
<organism evidence="4 5">
    <name type="scientific">Pseudomonas kielensis</name>
    <dbReference type="NCBI Taxonomy" id="2762577"/>
    <lineage>
        <taxon>Bacteria</taxon>
        <taxon>Pseudomonadati</taxon>
        <taxon>Pseudomonadota</taxon>
        <taxon>Gammaproteobacteria</taxon>
        <taxon>Pseudomonadales</taxon>
        <taxon>Pseudomonadaceae</taxon>
        <taxon>Pseudomonas</taxon>
    </lineage>
</organism>
<accession>A0A7X1GA69</accession>
<evidence type="ECO:0000313" key="4">
    <source>
        <dbReference type="EMBL" id="MBC2688711.1"/>
    </source>
</evidence>
<dbReference type="InterPro" id="IPR016181">
    <property type="entry name" value="Acyl_CoA_acyltransferase"/>
</dbReference>
<name>A0A7X1GA69_9PSED</name>
<dbReference type="PANTHER" id="PTHR43800">
    <property type="entry name" value="PEPTIDYL-LYSINE N-ACETYLTRANSFERASE YJAB"/>
    <property type="match status" value="1"/>
</dbReference>
<evidence type="ECO:0000256" key="2">
    <source>
        <dbReference type="ARBA" id="ARBA00023315"/>
    </source>
</evidence>